<dbReference type="RefSeq" id="WP_098462675.1">
    <property type="nucleotide sequence ID" value="NZ_PDJJ01000001.1"/>
</dbReference>
<dbReference type="InterPro" id="IPR042099">
    <property type="entry name" value="ANL_N_sf"/>
</dbReference>
<feature type="domain" description="AMP-binding enzyme C-terminal" evidence="2">
    <location>
        <begin position="293"/>
        <end position="376"/>
    </location>
</feature>
<dbReference type="PANTHER" id="PTHR43767">
    <property type="entry name" value="LONG-CHAIN-FATTY-ACID--COA LIGASE"/>
    <property type="match status" value="1"/>
</dbReference>
<dbReference type="SUPFAM" id="SSF56801">
    <property type="entry name" value="Acetyl-CoA synthetase-like"/>
    <property type="match status" value="1"/>
</dbReference>
<dbReference type="GO" id="GO:0016878">
    <property type="term" value="F:acid-thiol ligase activity"/>
    <property type="evidence" value="ECO:0007669"/>
    <property type="project" value="UniProtKB-ARBA"/>
</dbReference>
<dbReference type="Gene3D" id="3.30.300.30">
    <property type="match status" value="1"/>
</dbReference>
<dbReference type="Pfam" id="PF13193">
    <property type="entry name" value="AMP-binding_C"/>
    <property type="match status" value="1"/>
</dbReference>
<dbReference type="InterPro" id="IPR050237">
    <property type="entry name" value="ATP-dep_AMP-bd_enzyme"/>
</dbReference>
<sequence>MSTTDLPVLVDALRRALDGGAPVAPLPRLTAAPPPAGTAVVVRTSGSTGTPREVALGAAALRASATATHERLGGAGRWVLTLPPTHVAGVQVLVRSLLAGRAPVAAPDGPFTPAGLAELLAEPLRGDDPVHLSLVPTQLHRVVEAADGGEPAALHALARCGAVLLGGAATPPGLLARAHDAGVPVVRTYGMSETAGGCVYDGVALPGVRVRLADGVVELAGPTLASGYVGDDAATAAAFVDGPDGRWFRTSDLGTVEDGVLRVLGRADDVVVTGGVNVAPAAVEAVLGELLDAEVCVVGVPDDEWGQAVVAVCSAPGRAGAVPDGRGDPPADAAAVPVGAAELARVRAAVADRLGAAAAPRQVYRVPALPLRGPGKVDRAAVVDLVPAGTAR</sequence>
<keyword evidence="3" id="KW-0436">Ligase</keyword>
<dbReference type="Gene3D" id="3.40.50.12780">
    <property type="entry name" value="N-terminal domain of ligase-like"/>
    <property type="match status" value="1"/>
</dbReference>
<evidence type="ECO:0000313" key="4">
    <source>
        <dbReference type="Proteomes" id="UP000224130"/>
    </source>
</evidence>
<evidence type="ECO:0000259" key="2">
    <source>
        <dbReference type="Pfam" id="PF13193"/>
    </source>
</evidence>
<dbReference type="InterPro" id="IPR000873">
    <property type="entry name" value="AMP-dep_synth/lig_dom"/>
</dbReference>
<dbReference type="PANTHER" id="PTHR43767:SF1">
    <property type="entry name" value="NONRIBOSOMAL PEPTIDE SYNTHASE PES1 (EUROFUNG)-RELATED"/>
    <property type="match status" value="1"/>
</dbReference>
<comment type="caution">
    <text evidence="3">The sequence shown here is derived from an EMBL/GenBank/DDBJ whole genome shotgun (WGS) entry which is preliminary data.</text>
</comment>
<evidence type="ECO:0000313" key="3">
    <source>
        <dbReference type="EMBL" id="PFG42109.1"/>
    </source>
</evidence>
<feature type="domain" description="AMP-dependent synthetase/ligase" evidence="1">
    <location>
        <begin position="27"/>
        <end position="200"/>
    </location>
</feature>
<dbReference type="Proteomes" id="UP000224130">
    <property type="component" value="Unassembled WGS sequence"/>
</dbReference>
<dbReference type="PROSITE" id="PS00455">
    <property type="entry name" value="AMP_BINDING"/>
    <property type="match status" value="1"/>
</dbReference>
<accession>A0A2A9EVB7</accession>
<gene>
    <name evidence="3" type="ORF">ATJ88_0759</name>
</gene>
<dbReference type="OrthoDB" id="9803968at2"/>
<organism evidence="3 4">
    <name type="scientific">Isoptericola jiangsuensis</name>
    <dbReference type="NCBI Taxonomy" id="548579"/>
    <lineage>
        <taxon>Bacteria</taxon>
        <taxon>Bacillati</taxon>
        <taxon>Actinomycetota</taxon>
        <taxon>Actinomycetes</taxon>
        <taxon>Micrococcales</taxon>
        <taxon>Promicromonosporaceae</taxon>
        <taxon>Isoptericola</taxon>
    </lineage>
</organism>
<dbReference type="AlphaFoldDB" id="A0A2A9EVB7"/>
<reference evidence="3 4" key="1">
    <citation type="submission" date="2017-10" db="EMBL/GenBank/DDBJ databases">
        <title>Sequencing the genomes of 1000 actinobacteria strains.</title>
        <authorList>
            <person name="Klenk H.-P."/>
        </authorList>
    </citation>
    <scope>NUCLEOTIDE SEQUENCE [LARGE SCALE GENOMIC DNA]</scope>
    <source>
        <strain evidence="3 4">DSM 21863</strain>
    </source>
</reference>
<name>A0A2A9EVB7_9MICO</name>
<dbReference type="EMBL" id="PDJJ01000001">
    <property type="protein sequence ID" value="PFG42109.1"/>
    <property type="molecule type" value="Genomic_DNA"/>
</dbReference>
<dbReference type="InterPro" id="IPR045851">
    <property type="entry name" value="AMP-bd_C_sf"/>
</dbReference>
<protein>
    <submittedName>
        <fullName evidence="3">O-succinylbenzoic acid--CoA ligase</fullName>
    </submittedName>
</protein>
<dbReference type="InterPro" id="IPR020845">
    <property type="entry name" value="AMP-binding_CS"/>
</dbReference>
<dbReference type="Pfam" id="PF00501">
    <property type="entry name" value="AMP-binding"/>
    <property type="match status" value="1"/>
</dbReference>
<evidence type="ECO:0000259" key="1">
    <source>
        <dbReference type="Pfam" id="PF00501"/>
    </source>
</evidence>
<proteinExistence type="predicted"/>
<keyword evidence="4" id="KW-1185">Reference proteome</keyword>
<dbReference type="InterPro" id="IPR025110">
    <property type="entry name" value="AMP-bd_C"/>
</dbReference>